<protein>
    <submittedName>
        <fullName evidence="2">Uncharacterized protein</fullName>
    </submittedName>
</protein>
<evidence type="ECO:0000256" key="1">
    <source>
        <dbReference type="SAM" id="MobiDB-lite"/>
    </source>
</evidence>
<name>A0AA37UKH3_9PEZI</name>
<gene>
    <name evidence="2" type="ORF">ColSpa_10237</name>
</gene>
<proteinExistence type="predicted"/>
<evidence type="ECO:0000313" key="2">
    <source>
        <dbReference type="EMBL" id="GKT50056.1"/>
    </source>
</evidence>
<feature type="compositionally biased region" description="Low complexity" evidence="1">
    <location>
        <begin position="53"/>
        <end position="69"/>
    </location>
</feature>
<dbReference type="RefSeq" id="XP_049132406.1">
    <property type="nucleotide sequence ID" value="XM_049276449.1"/>
</dbReference>
<feature type="region of interest" description="Disordered" evidence="1">
    <location>
        <begin position="24"/>
        <end position="88"/>
    </location>
</feature>
<organism evidence="2 3">
    <name type="scientific">Colletotrichum spaethianum</name>
    <dbReference type="NCBI Taxonomy" id="700344"/>
    <lineage>
        <taxon>Eukaryota</taxon>
        <taxon>Fungi</taxon>
        <taxon>Dikarya</taxon>
        <taxon>Ascomycota</taxon>
        <taxon>Pezizomycotina</taxon>
        <taxon>Sordariomycetes</taxon>
        <taxon>Hypocreomycetidae</taxon>
        <taxon>Glomerellales</taxon>
        <taxon>Glomerellaceae</taxon>
        <taxon>Colletotrichum</taxon>
        <taxon>Colletotrichum spaethianum species complex</taxon>
    </lineage>
</organism>
<comment type="caution">
    <text evidence="2">The sequence shown here is derived from an EMBL/GenBank/DDBJ whole genome shotgun (WGS) entry which is preliminary data.</text>
</comment>
<dbReference type="GeneID" id="73331039"/>
<accession>A0AA37UKH3</accession>
<dbReference type="EMBL" id="BQXU01000034">
    <property type="protein sequence ID" value="GKT50056.1"/>
    <property type="molecule type" value="Genomic_DNA"/>
</dbReference>
<evidence type="ECO:0000313" key="3">
    <source>
        <dbReference type="Proteomes" id="UP001055115"/>
    </source>
</evidence>
<reference evidence="2 3" key="1">
    <citation type="submission" date="2022-03" db="EMBL/GenBank/DDBJ databases">
        <title>Genome data of Colletotrichum spp.</title>
        <authorList>
            <person name="Utami Y.D."/>
            <person name="Hiruma K."/>
        </authorList>
    </citation>
    <scope>NUCLEOTIDE SEQUENCE [LARGE SCALE GENOMIC DNA]</scope>
    <source>
        <strain evidence="2 3">MAFF 239500</strain>
    </source>
</reference>
<feature type="compositionally biased region" description="Acidic residues" evidence="1">
    <location>
        <begin position="32"/>
        <end position="46"/>
    </location>
</feature>
<sequence length="145" mass="16432">MSHLPASPRKGSPVLLPRRLSEELGDFSFSSDEYDDEEQGDEEDEIYNGIETPASSRKSSHSPASAAPGHHFRIGTHRKEKRQPPFDGGLYAPFPPLIHLPVLPDDFISSAADEVVKIMPEQADFMKRMVEGWREIQRRSSYRRV</sequence>
<dbReference type="Proteomes" id="UP001055115">
    <property type="component" value="Unassembled WGS sequence"/>
</dbReference>
<dbReference type="AlphaFoldDB" id="A0AA37UKH3"/>
<keyword evidence="3" id="KW-1185">Reference proteome</keyword>
<feature type="compositionally biased region" description="Basic residues" evidence="1">
    <location>
        <begin position="70"/>
        <end position="81"/>
    </location>
</feature>